<reference evidence="1" key="1">
    <citation type="submission" date="2020-07" db="EMBL/GenBank/DDBJ databases">
        <title>Multicomponent nature underlies the extraordinary mechanical properties of spider dragline silk.</title>
        <authorList>
            <person name="Kono N."/>
            <person name="Nakamura H."/>
            <person name="Mori M."/>
            <person name="Yoshida Y."/>
            <person name="Ohtoshi R."/>
            <person name="Malay A.D."/>
            <person name="Moran D.A.P."/>
            <person name="Tomita M."/>
            <person name="Numata K."/>
            <person name="Arakawa K."/>
        </authorList>
    </citation>
    <scope>NUCLEOTIDE SEQUENCE</scope>
</reference>
<comment type="caution">
    <text evidence="1">The sequence shown here is derived from an EMBL/GenBank/DDBJ whole genome shotgun (WGS) entry which is preliminary data.</text>
</comment>
<protein>
    <submittedName>
        <fullName evidence="1">Uncharacterized protein</fullName>
    </submittedName>
</protein>
<evidence type="ECO:0000313" key="1">
    <source>
        <dbReference type="EMBL" id="GFQ97132.1"/>
    </source>
</evidence>
<dbReference type="Proteomes" id="UP000887116">
    <property type="component" value="Unassembled WGS sequence"/>
</dbReference>
<keyword evidence="2" id="KW-1185">Reference proteome</keyword>
<organism evidence="1 2">
    <name type="scientific">Trichonephila clavata</name>
    <name type="common">Joro spider</name>
    <name type="synonym">Nephila clavata</name>
    <dbReference type="NCBI Taxonomy" id="2740835"/>
    <lineage>
        <taxon>Eukaryota</taxon>
        <taxon>Metazoa</taxon>
        <taxon>Ecdysozoa</taxon>
        <taxon>Arthropoda</taxon>
        <taxon>Chelicerata</taxon>
        <taxon>Arachnida</taxon>
        <taxon>Araneae</taxon>
        <taxon>Araneomorphae</taxon>
        <taxon>Entelegynae</taxon>
        <taxon>Araneoidea</taxon>
        <taxon>Nephilidae</taxon>
        <taxon>Trichonephila</taxon>
    </lineage>
</organism>
<gene>
    <name evidence="1" type="primary">AVEN_124396_1</name>
    <name evidence="1" type="ORF">TNCT_59751</name>
</gene>
<dbReference type="EMBL" id="BMAO01034516">
    <property type="protein sequence ID" value="GFQ97132.1"/>
    <property type="molecule type" value="Genomic_DNA"/>
</dbReference>
<evidence type="ECO:0000313" key="2">
    <source>
        <dbReference type="Proteomes" id="UP000887116"/>
    </source>
</evidence>
<feature type="non-terminal residue" evidence="1">
    <location>
        <position position="1"/>
    </location>
</feature>
<accession>A0A8X6G649</accession>
<sequence>TDDLVIGSYYSDSNFWGVCYTINSRWSQQHKVLEKIRRPDKMEIEFFVNVTDRNTNASMDTITLPRYNYPSSVAIQLGLHHNDVSLSPHRNGVELLGGKNYQITLKQMAVEECKYNYSLQEFGCVPFSVDYPHNDSICRMNDFNLSRITIQCEHLLKKYNQPCDNISFVGYKINVKEKPVFIEKTLVLPNSSWKELQHGNNRHLSPTSLFA</sequence>
<dbReference type="AlphaFoldDB" id="A0A8X6G649"/>
<name>A0A8X6G649_TRICU</name>
<proteinExistence type="predicted"/>